<evidence type="ECO:0000313" key="1">
    <source>
        <dbReference type="EMBL" id="EPN65544.1"/>
    </source>
</evidence>
<name>A0A656K1U7_PSESF</name>
<gene>
    <name evidence="1" type="ORF">A245_07954</name>
</gene>
<evidence type="ECO:0000313" key="2">
    <source>
        <dbReference type="Proteomes" id="UP000018849"/>
    </source>
</evidence>
<keyword evidence="1" id="KW-0548">Nucleotidyltransferase</keyword>
<accession>A0A656K1U7</accession>
<dbReference type="AlphaFoldDB" id="A0A656K1U7"/>
<dbReference type="GO" id="GO:0016779">
    <property type="term" value="F:nucleotidyltransferase activity"/>
    <property type="evidence" value="ECO:0007669"/>
    <property type="project" value="UniProtKB-KW"/>
</dbReference>
<organism evidence="1 2">
    <name type="scientific">Pseudomonas syringae pv. actinidiae ICMP 19096</name>
    <dbReference type="NCBI Taxonomy" id="1194405"/>
    <lineage>
        <taxon>Bacteria</taxon>
        <taxon>Pseudomonadati</taxon>
        <taxon>Pseudomonadota</taxon>
        <taxon>Gammaproteobacteria</taxon>
        <taxon>Pseudomonadales</taxon>
        <taxon>Pseudomonadaceae</taxon>
        <taxon>Pseudomonas</taxon>
        <taxon>Pseudomonas syringae</taxon>
    </lineage>
</organism>
<dbReference type="EMBL" id="AOKF01000655">
    <property type="protein sequence ID" value="EPN65544.1"/>
    <property type="molecule type" value="Genomic_DNA"/>
</dbReference>
<comment type="caution">
    <text evidence="1">The sequence shown here is derived from an EMBL/GenBank/DDBJ whole genome shotgun (WGS) entry which is preliminary data.</text>
</comment>
<dbReference type="Proteomes" id="UP000018849">
    <property type="component" value="Unassembled WGS sequence"/>
</dbReference>
<keyword evidence="1" id="KW-0808">Transferase</keyword>
<proteinExistence type="predicted"/>
<protein>
    <submittedName>
        <fullName evidence="1">Nicotinamide-nucleotide adenylyltransferase</fullName>
    </submittedName>
</protein>
<sequence>MIGGDWQQRREQAMAAVSLLLEPLAVQ</sequence>
<reference evidence="1 2" key="1">
    <citation type="journal article" date="2013" name="PLoS Pathog.">
        <title>Genomic analysis of the Kiwifruit pathogen Pseudomonas syringae pv. actinidiae provides insight into the origins of an emergent plant disease.</title>
        <authorList>
            <person name="McCann H.C."/>
            <person name="Rikkerink E.H."/>
            <person name="Bertels F."/>
            <person name="Fiers M."/>
            <person name="Lu A."/>
            <person name="Rees-George J."/>
            <person name="Andersen M.T."/>
            <person name="Gleave A.P."/>
            <person name="Haubold B."/>
            <person name="Wohlers M.W."/>
            <person name="Guttman D.S."/>
            <person name="Wang P.W."/>
            <person name="Straub C."/>
            <person name="Vanneste J.L."/>
            <person name="Rainey P.B."/>
            <person name="Templeton M.D."/>
        </authorList>
    </citation>
    <scope>NUCLEOTIDE SEQUENCE [LARGE SCALE GENOMIC DNA]</scope>
    <source>
        <strain evidence="1 2">ICMP 19096</strain>
    </source>
</reference>